<dbReference type="PROSITE" id="PS50112">
    <property type="entry name" value="PAS"/>
    <property type="match status" value="2"/>
</dbReference>
<keyword evidence="8 9" id="KW-0472">Membrane</keyword>
<feature type="domain" description="PAS" evidence="11">
    <location>
        <begin position="311"/>
        <end position="381"/>
    </location>
</feature>
<dbReference type="InterPro" id="IPR036890">
    <property type="entry name" value="HATPase_C_sf"/>
</dbReference>
<dbReference type="SMART" id="SM00091">
    <property type="entry name" value="PAS"/>
    <property type="match status" value="2"/>
</dbReference>
<dbReference type="Proteomes" id="UP000186609">
    <property type="component" value="Chromosome"/>
</dbReference>
<evidence type="ECO:0000259" key="10">
    <source>
        <dbReference type="PROSITE" id="PS50109"/>
    </source>
</evidence>
<dbReference type="SUPFAM" id="SSF47384">
    <property type="entry name" value="Homodimeric domain of signal transducing histidine kinase"/>
    <property type="match status" value="1"/>
</dbReference>
<dbReference type="CDD" id="cd00130">
    <property type="entry name" value="PAS"/>
    <property type="match status" value="2"/>
</dbReference>
<dbReference type="CDD" id="cd00082">
    <property type="entry name" value="HisKA"/>
    <property type="match status" value="1"/>
</dbReference>
<dbReference type="GO" id="GO:0000155">
    <property type="term" value="F:phosphorelay sensor kinase activity"/>
    <property type="evidence" value="ECO:0007669"/>
    <property type="project" value="InterPro"/>
</dbReference>
<dbReference type="InterPro" id="IPR005467">
    <property type="entry name" value="His_kinase_dom"/>
</dbReference>
<evidence type="ECO:0000256" key="7">
    <source>
        <dbReference type="ARBA" id="ARBA00023012"/>
    </source>
</evidence>
<keyword evidence="4" id="KW-0597">Phosphoprotein</keyword>
<dbReference type="SMART" id="SM00387">
    <property type="entry name" value="HATPase_c"/>
    <property type="match status" value="1"/>
</dbReference>
<dbReference type="PROSITE" id="PS50109">
    <property type="entry name" value="HIS_KIN"/>
    <property type="match status" value="1"/>
</dbReference>
<evidence type="ECO:0000256" key="9">
    <source>
        <dbReference type="SAM" id="Phobius"/>
    </source>
</evidence>
<gene>
    <name evidence="13" type="ORF">RD110_08570</name>
</gene>
<feature type="domain" description="PAC" evidence="12">
    <location>
        <begin position="508"/>
        <end position="560"/>
    </location>
</feature>
<dbReference type="SUPFAM" id="SSF55785">
    <property type="entry name" value="PYP-like sensor domain (PAS domain)"/>
    <property type="match status" value="2"/>
</dbReference>
<dbReference type="EC" id="2.7.13.3" evidence="3"/>
<dbReference type="PANTHER" id="PTHR43711:SF1">
    <property type="entry name" value="HISTIDINE KINASE 1"/>
    <property type="match status" value="1"/>
</dbReference>
<dbReference type="FunFam" id="3.30.565.10:FF:000006">
    <property type="entry name" value="Sensor histidine kinase WalK"/>
    <property type="match status" value="1"/>
</dbReference>
<keyword evidence="5" id="KW-0808">Transferase</keyword>
<dbReference type="InterPro" id="IPR013767">
    <property type="entry name" value="PAS_fold"/>
</dbReference>
<reference evidence="13 14" key="1">
    <citation type="submission" date="2017-01" db="EMBL/GenBank/DDBJ databases">
        <authorList>
            <person name="Mah S.A."/>
            <person name="Swanson W.J."/>
            <person name="Moy G.W."/>
            <person name="Vacquier V.D."/>
        </authorList>
    </citation>
    <scope>NUCLEOTIDE SEQUENCE [LARGE SCALE GENOMIC DNA]</scope>
    <source>
        <strain evidence="13 14">DCY110</strain>
    </source>
</reference>
<keyword evidence="9" id="KW-1133">Transmembrane helix</keyword>
<evidence type="ECO:0000256" key="4">
    <source>
        <dbReference type="ARBA" id="ARBA00022553"/>
    </source>
</evidence>
<feature type="transmembrane region" description="Helical" evidence="9">
    <location>
        <begin position="269"/>
        <end position="288"/>
    </location>
</feature>
<feature type="domain" description="Histidine kinase" evidence="10">
    <location>
        <begin position="578"/>
        <end position="795"/>
    </location>
</feature>
<dbReference type="InterPro" id="IPR013656">
    <property type="entry name" value="PAS_4"/>
</dbReference>
<comment type="catalytic activity">
    <reaction evidence="1">
        <text>ATP + protein L-histidine = ADP + protein N-phospho-L-histidine.</text>
        <dbReference type="EC" id="2.7.13.3"/>
    </reaction>
</comment>
<feature type="domain" description="PAC" evidence="12">
    <location>
        <begin position="383"/>
        <end position="434"/>
    </location>
</feature>
<dbReference type="GO" id="GO:0005886">
    <property type="term" value="C:plasma membrane"/>
    <property type="evidence" value="ECO:0007669"/>
    <property type="project" value="UniProtKB-SubCell"/>
</dbReference>
<dbReference type="InterPro" id="IPR003594">
    <property type="entry name" value="HATPase_dom"/>
</dbReference>
<dbReference type="InterPro" id="IPR001610">
    <property type="entry name" value="PAC"/>
</dbReference>
<dbReference type="STRING" id="1842727.RD110_08570"/>
<evidence type="ECO:0000256" key="6">
    <source>
        <dbReference type="ARBA" id="ARBA00022777"/>
    </source>
</evidence>
<dbReference type="InterPro" id="IPR000014">
    <property type="entry name" value="PAS"/>
</dbReference>
<evidence type="ECO:0000259" key="12">
    <source>
        <dbReference type="PROSITE" id="PS50113"/>
    </source>
</evidence>
<protein>
    <recommendedName>
        <fullName evidence="3">histidine kinase</fullName>
        <ecNumber evidence="3">2.7.13.3</ecNumber>
    </recommendedName>
</protein>
<dbReference type="EMBL" id="CP019236">
    <property type="protein sequence ID" value="APW40564.1"/>
    <property type="molecule type" value="Genomic_DNA"/>
</dbReference>
<proteinExistence type="predicted"/>
<organism evidence="13 14">
    <name type="scientific">Rhodoferax koreensis</name>
    <dbReference type="NCBI Taxonomy" id="1842727"/>
    <lineage>
        <taxon>Bacteria</taxon>
        <taxon>Pseudomonadati</taxon>
        <taxon>Pseudomonadota</taxon>
        <taxon>Betaproteobacteria</taxon>
        <taxon>Burkholderiales</taxon>
        <taxon>Comamonadaceae</taxon>
        <taxon>Rhodoferax</taxon>
    </lineage>
</organism>
<dbReference type="Gene3D" id="1.10.287.130">
    <property type="match status" value="1"/>
</dbReference>
<keyword evidence="9" id="KW-0812">Transmembrane</keyword>
<dbReference type="Pfam" id="PF02518">
    <property type="entry name" value="HATPase_c"/>
    <property type="match status" value="1"/>
</dbReference>
<dbReference type="SMART" id="SM00388">
    <property type="entry name" value="HisKA"/>
    <property type="match status" value="1"/>
</dbReference>
<evidence type="ECO:0000256" key="5">
    <source>
        <dbReference type="ARBA" id="ARBA00022679"/>
    </source>
</evidence>
<sequence length="805" mass="86921">MAWAAWSDRGAGIAAETSQNELLARVLEEQVTRDIENAATALATLAELPGVAEAAQRPGQVNPALSQMLLGMPFIRAMAVLDRQGRVLDATQPAELGLVIEMQRLGPWPSAGRDAIGPFVPTRGLSGLQRGNTARTPPGVGFIPILRTVSNGTAPPTLLVALVNPDSFANYQRQTLGDAGRRAVVASYAGMVLASSTDMPALAGRSVGNLPVFRHFLPEREFASYVGKGTGGDAQIVAFRVSRTRPIVVLVELPMNAALAHWFDSVKGFAVAGAVALALILGLTLTVWRSLRARESARRLTFEAQARVTRSEHELAVLMKSVQELIFRTDAAGLITFVNARWLALRGTDVRSAIGHALHDIVEPDSRQAVRALFRKEGQEGVRTAQARLCTADGTALRFDVAVVPLLSQGVLVGYAGSAVDVTERWNAEHQLQTQLALNAQLLELNPLPIAMTDIRGRLLLVNRAWEEFEGVPRGDAIGRSLAMVVDKAQARMHEEADRRLMTQGGSTRFETRLRARGSSWRDTRVLKALVPDGDGNASGILSVLMDISEFREAERATREAHDAAEEAARAKTEFVSNMSHELRTPLQSIIGFSELGKTRVRDPARQSAMFEDIHAAGQRMLALVNDLLDVAKIESSVGTFHLERIDLRGTVRGVLREMEPLVLAKRLELRLALPDVPLIGKADPARFQQVIRNVIANAVKFSPADGVITVSGEVSEDHDLHFCVRDQGPGIPADEIDRIFDAFVQSSATKDGSGGTGLGLAICRKIVELHGGRIYAQSLPGGGSAFHIHMPMRASLAETVPAAL</sequence>
<dbReference type="NCBIfam" id="TIGR00229">
    <property type="entry name" value="sensory_box"/>
    <property type="match status" value="2"/>
</dbReference>
<dbReference type="PANTHER" id="PTHR43711">
    <property type="entry name" value="TWO-COMPONENT HISTIDINE KINASE"/>
    <property type="match status" value="1"/>
</dbReference>
<dbReference type="PROSITE" id="PS50113">
    <property type="entry name" value="PAC"/>
    <property type="match status" value="2"/>
</dbReference>
<dbReference type="Pfam" id="PF00512">
    <property type="entry name" value="HisKA"/>
    <property type="match status" value="1"/>
</dbReference>
<dbReference type="FunFam" id="1.10.287.130:FF:000001">
    <property type="entry name" value="Two-component sensor histidine kinase"/>
    <property type="match status" value="1"/>
</dbReference>
<accession>A0A1P8K3I2</accession>
<keyword evidence="14" id="KW-1185">Reference proteome</keyword>
<name>A0A1P8K3I2_9BURK</name>
<dbReference type="SMART" id="SM00086">
    <property type="entry name" value="PAC"/>
    <property type="match status" value="2"/>
</dbReference>
<evidence type="ECO:0000256" key="8">
    <source>
        <dbReference type="ARBA" id="ARBA00023136"/>
    </source>
</evidence>
<dbReference type="KEGG" id="rhy:RD110_08570"/>
<dbReference type="Pfam" id="PF08448">
    <property type="entry name" value="PAS_4"/>
    <property type="match status" value="1"/>
</dbReference>
<dbReference type="InterPro" id="IPR035965">
    <property type="entry name" value="PAS-like_dom_sf"/>
</dbReference>
<dbReference type="InterPro" id="IPR050736">
    <property type="entry name" value="Sensor_HK_Regulatory"/>
</dbReference>
<dbReference type="InterPro" id="IPR000700">
    <property type="entry name" value="PAS-assoc_C"/>
</dbReference>
<dbReference type="GO" id="GO:0006355">
    <property type="term" value="P:regulation of DNA-templated transcription"/>
    <property type="evidence" value="ECO:0007669"/>
    <property type="project" value="InterPro"/>
</dbReference>
<dbReference type="Gene3D" id="3.30.565.10">
    <property type="entry name" value="Histidine kinase-like ATPase, C-terminal domain"/>
    <property type="match status" value="1"/>
</dbReference>
<evidence type="ECO:0000259" key="11">
    <source>
        <dbReference type="PROSITE" id="PS50112"/>
    </source>
</evidence>
<dbReference type="AlphaFoldDB" id="A0A1P8K3I2"/>
<dbReference type="PRINTS" id="PR00344">
    <property type="entry name" value="BCTRLSENSOR"/>
</dbReference>
<evidence type="ECO:0000256" key="1">
    <source>
        <dbReference type="ARBA" id="ARBA00000085"/>
    </source>
</evidence>
<keyword evidence="6" id="KW-0418">Kinase</keyword>
<evidence type="ECO:0000313" key="14">
    <source>
        <dbReference type="Proteomes" id="UP000186609"/>
    </source>
</evidence>
<evidence type="ECO:0000256" key="3">
    <source>
        <dbReference type="ARBA" id="ARBA00012438"/>
    </source>
</evidence>
<dbReference type="Pfam" id="PF00989">
    <property type="entry name" value="PAS"/>
    <property type="match status" value="1"/>
</dbReference>
<comment type="subcellular location">
    <subcellularLocation>
        <location evidence="2">Cell inner membrane</location>
        <topology evidence="2">Multi-pass membrane protein</topology>
    </subcellularLocation>
</comment>
<evidence type="ECO:0000256" key="2">
    <source>
        <dbReference type="ARBA" id="ARBA00004429"/>
    </source>
</evidence>
<dbReference type="InterPro" id="IPR036097">
    <property type="entry name" value="HisK_dim/P_sf"/>
</dbReference>
<feature type="domain" description="PAS" evidence="11">
    <location>
        <begin position="435"/>
        <end position="505"/>
    </location>
</feature>
<dbReference type="SUPFAM" id="SSF55874">
    <property type="entry name" value="ATPase domain of HSP90 chaperone/DNA topoisomerase II/histidine kinase"/>
    <property type="match status" value="1"/>
</dbReference>
<dbReference type="InterPro" id="IPR003661">
    <property type="entry name" value="HisK_dim/P_dom"/>
</dbReference>
<dbReference type="InterPro" id="IPR004358">
    <property type="entry name" value="Sig_transdc_His_kin-like_C"/>
</dbReference>
<evidence type="ECO:0000313" key="13">
    <source>
        <dbReference type="EMBL" id="APW40564.1"/>
    </source>
</evidence>
<keyword evidence="7" id="KW-0902">Two-component regulatory system</keyword>
<dbReference type="CDD" id="cd16922">
    <property type="entry name" value="HATPase_EvgS-ArcB-TorS-like"/>
    <property type="match status" value="1"/>
</dbReference>
<dbReference type="Gene3D" id="3.30.450.20">
    <property type="entry name" value="PAS domain"/>
    <property type="match status" value="3"/>
</dbReference>